<dbReference type="OrthoDB" id="4231743at2"/>
<dbReference type="Proteomes" id="UP000093925">
    <property type="component" value="Unassembled WGS sequence"/>
</dbReference>
<evidence type="ECO:0000313" key="2">
    <source>
        <dbReference type="EMBL" id="OBJ86799.1"/>
    </source>
</evidence>
<evidence type="ECO:0000313" key="3">
    <source>
        <dbReference type="Proteomes" id="UP000093925"/>
    </source>
</evidence>
<protein>
    <recommendedName>
        <fullName evidence="4">DUF2834 domain-containing protein</fullName>
    </recommendedName>
</protein>
<feature type="transmembrane region" description="Helical" evidence="1">
    <location>
        <begin position="89"/>
        <end position="109"/>
    </location>
</feature>
<name>A0A1A3DJX5_MYCAS</name>
<dbReference type="EMBL" id="LZLM01000057">
    <property type="protein sequence ID" value="OBJ86799.1"/>
    <property type="molecule type" value="Genomic_DNA"/>
</dbReference>
<dbReference type="AlphaFoldDB" id="A0A1A3DJX5"/>
<feature type="transmembrane region" description="Helical" evidence="1">
    <location>
        <begin position="129"/>
        <end position="147"/>
    </location>
</feature>
<reference evidence="2 3" key="1">
    <citation type="submission" date="2016-06" db="EMBL/GenBank/DDBJ databases">
        <authorList>
            <person name="Kjaerup R.B."/>
            <person name="Dalgaard T.S."/>
            <person name="Juul-Madsen H.R."/>
        </authorList>
    </citation>
    <scope>NUCLEOTIDE SEQUENCE [LARGE SCALE GENOMIC DNA]</scope>
    <source>
        <strain evidence="2 3">1276495.2</strain>
    </source>
</reference>
<accession>A0A1A3DJX5</accession>
<keyword evidence="1" id="KW-1133">Transmembrane helix</keyword>
<gene>
    <name evidence="2" type="ORF">A5640_09385</name>
</gene>
<evidence type="ECO:0000256" key="1">
    <source>
        <dbReference type="SAM" id="Phobius"/>
    </source>
</evidence>
<keyword evidence="1" id="KW-0812">Transmembrane</keyword>
<comment type="caution">
    <text evidence="2">The sequence shown here is derived from an EMBL/GenBank/DDBJ whole genome shotgun (WGS) entry which is preliminary data.</text>
</comment>
<dbReference type="InterPro" id="IPR021362">
    <property type="entry name" value="DUF2834"/>
</dbReference>
<dbReference type="RefSeq" id="WP_065139578.1">
    <property type="nucleotide sequence ID" value="NZ_LZKS01000005.1"/>
</dbReference>
<keyword evidence="1" id="KW-0472">Membrane</keyword>
<sequence>MTTADRASSIPTPRKVLCLAYGAIALAALIATWSQGGPYLHSASDFLSSFWHDTKANSASRFVAAEALWLSASVAILTLLEGRKHKVKWVWLYIAGFFVAVSVAFPLFLIARELHMRDEPPRLRSVDTLLLALMTTGVAGLTAWIDIGQN</sequence>
<proteinExistence type="predicted"/>
<feature type="transmembrane region" description="Helical" evidence="1">
    <location>
        <begin position="60"/>
        <end position="80"/>
    </location>
</feature>
<evidence type="ECO:0008006" key="4">
    <source>
        <dbReference type="Google" id="ProtNLM"/>
    </source>
</evidence>
<dbReference type="Pfam" id="PF11196">
    <property type="entry name" value="DUF2834"/>
    <property type="match status" value="1"/>
</dbReference>
<organism evidence="2 3">
    <name type="scientific">Mycobacterium asiaticum</name>
    <dbReference type="NCBI Taxonomy" id="1790"/>
    <lineage>
        <taxon>Bacteria</taxon>
        <taxon>Bacillati</taxon>
        <taxon>Actinomycetota</taxon>
        <taxon>Actinomycetes</taxon>
        <taxon>Mycobacteriales</taxon>
        <taxon>Mycobacteriaceae</taxon>
        <taxon>Mycobacterium</taxon>
    </lineage>
</organism>